<evidence type="ECO:0000256" key="3">
    <source>
        <dbReference type="ARBA" id="ARBA00022679"/>
    </source>
</evidence>
<dbReference type="SUPFAM" id="SSF53448">
    <property type="entry name" value="Nucleotide-diphospho-sugar transferases"/>
    <property type="match status" value="1"/>
</dbReference>
<proteinExistence type="predicted"/>
<feature type="transmembrane region" description="Helical" evidence="8">
    <location>
        <begin position="267"/>
        <end position="288"/>
    </location>
</feature>
<dbReference type="InterPro" id="IPR001173">
    <property type="entry name" value="Glyco_trans_2-like"/>
</dbReference>
<keyword evidence="1" id="KW-1003">Cell membrane</keyword>
<dbReference type="GO" id="GO:0099621">
    <property type="term" value="F:undecaprenyl-phosphate 4-deoxy-4-formamido-L-arabinose transferase activity"/>
    <property type="evidence" value="ECO:0007669"/>
    <property type="project" value="TreeGrafter"/>
</dbReference>
<dbReference type="Gene3D" id="3.90.550.10">
    <property type="entry name" value="Spore Coat Polysaccharide Biosynthesis Protein SpsA, Chain A"/>
    <property type="match status" value="1"/>
</dbReference>
<keyword evidence="2" id="KW-0328">Glycosyltransferase</keyword>
<dbReference type="GO" id="GO:0009103">
    <property type="term" value="P:lipopolysaccharide biosynthetic process"/>
    <property type="evidence" value="ECO:0007669"/>
    <property type="project" value="UniProtKB-KW"/>
</dbReference>
<evidence type="ECO:0000256" key="5">
    <source>
        <dbReference type="ARBA" id="ARBA00022985"/>
    </source>
</evidence>
<dbReference type="GO" id="GO:0005886">
    <property type="term" value="C:plasma membrane"/>
    <property type="evidence" value="ECO:0007669"/>
    <property type="project" value="TreeGrafter"/>
</dbReference>
<evidence type="ECO:0000256" key="2">
    <source>
        <dbReference type="ARBA" id="ARBA00022676"/>
    </source>
</evidence>
<keyword evidence="3" id="KW-0808">Transferase</keyword>
<dbReference type="EMBL" id="JAFIDN010000003">
    <property type="protein sequence ID" value="MBP3192205.1"/>
    <property type="molecule type" value="Genomic_DNA"/>
</dbReference>
<evidence type="ECO:0000256" key="6">
    <source>
        <dbReference type="ARBA" id="ARBA00022989"/>
    </source>
</evidence>
<sequence>MDVSIVVPLLNEEESLDELIRRIDQAMSGQWEHEVILVDDGSTDGSWGKICELSENHAHIHGIRFRRNYGKSPALQQGFRKARGRYIATMDADLQDDPAEVPQMISMIRERNLDLVSGWKKERHDPISKTIPSRFFNYVTSFTTGIRLHDFNCGLKVYRSEVVKHITLYGELHRYIPYLAKEQGFNRIDEKVVKHHPREFGTSKFGLNRFIRGFLDLVTLLFLDKYMKRPMHFFGGIGTLFLIVGGGITVYLSIMRLFFDMYLTGRPLFLFGMLFMLLGIQLFAIGFLGEMFNQNRFRTQGDPVNIRATTGFGNVQEKHAQQTEKGGKQHE</sequence>
<dbReference type="CDD" id="cd04187">
    <property type="entry name" value="DPM1_like_bac"/>
    <property type="match status" value="1"/>
</dbReference>
<evidence type="ECO:0000259" key="9">
    <source>
        <dbReference type="Pfam" id="PF00535"/>
    </source>
</evidence>
<accession>A0A8J7RI31</accession>
<dbReference type="PANTHER" id="PTHR48090:SF3">
    <property type="entry name" value="UNDECAPRENYL-PHOSPHATE 4-DEOXY-4-FORMAMIDO-L-ARABINOSE TRANSFERASE"/>
    <property type="match status" value="1"/>
</dbReference>
<keyword evidence="7 8" id="KW-0472">Membrane</keyword>
<evidence type="ECO:0000256" key="8">
    <source>
        <dbReference type="SAM" id="Phobius"/>
    </source>
</evidence>
<dbReference type="Proteomes" id="UP000673975">
    <property type="component" value="Unassembled WGS sequence"/>
</dbReference>
<feature type="domain" description="Glycosyltransferase 2-like" evidence="9">
    <location>
        <begin position="4"/>
        <end position="166"/>
    </location>
</feature>
<organism evidence="10 11">
    <name type="scientific">Natronogracilivirga saccharolytica</name>
    <dbReference type="NCBI Taxonomy" id="2812953"/>
    <lineage>
        <taxon>Bacteria</taxon>
        <taxon>Pseudomonadati</taxon>
        <taxon>Balneolota</taxon>
        <taxon>Balneolia</taxon>
        <taxon>Balneolales</taxon>
        <taxon>Cyclonatronaceae</taxon>
        <taxon>Natronogracilivirga</taxon>
    </lineage>
</organism>
<dbReference type="Pfam" id="PF00535">
    <property type="entry name" value="Glycos_transf_2"/>
    <property type="match status" value="1"/>
</dbReference>
<evidence type="ECO:0000256" key="1">
    <source>
        <dbReference type="ARBA" id="ARBA00022475"/>
    </source>
</evidence>
<dbReference type="PANTHER" id="PTHR48090">
    <property type="entry name" value="UNDECAPRENYL-PHOSPHATE 4-DEOXY-4-FORMAMIDO-L-ARABINOSE TRANSFERASE-RELATED"/>
    <property type="match status" value="1"/>
</dbReference>
<gene>
    <name evidence="10" type="ORF">NATSA_05965</name>
</gene>
<keyword evidence="5" id="KW-0448">Lipopolysaccharide biosynthesis</keyword>
<protein>
    <submittedName>
        <fullName evidence="10">Glycosyltransferase family 2 protein</fullName>
    </submittedName>
</protein>
<dbReference type="InterPro" id="IPR050256">
    <property type="entry name" value="Glycosyltransferase_2"/>
</dbReference>
<evidence type="ECO:0000256" key="4">
    <source>
        <dbReference type="ARBA" id="ARBA00022692"/>
    </source>
</evidence>
<evidence type="ECO:0000256" key="7">
    <source>
        <dbReference type="ARBA" id="ARBA00023136"/>
    </source>
</evidence>
<keyword evidence="11" id="KW-1185">Reference proteome</keyword>
<keyword evidence="6 8" id="KW-1133">Transmembrane helix</keyword>
<reference evidence="10" key="1">
    <citation type="submission" date="2021-02" db="EMBL/GenBank/DDBJ databases">
        <title>Natronogracilivirga saccharolytica gen. nov. sp. nov. a new anaerobic, haloalkiliphilic carbohydrate-fermenting bacterium from soda lake and proposing of Cyclonatronumiaceae fam. nov. in the phylum Balneolaeota.</title>
        <authorList>
            <person name="Zhilina T.N."/>
            <person name="Sorokin D.Y."/>
            <person name="Zavarzina D.G."/>
            <person name="Toshchakov S.V."/>
            <person name="Kublanov I.V."/>
        </authorList>
    </citation>
    <scope>NUCLEOTIDE SEQUENCE</scope>
    <source>
        <strain evidence="10">Z-1702</strain>
    </source>
</reference>
<comment type="caution">
    <text evidence="10">The sequence shown here is derived from an EMBL/GenBank/DDBJ whole genome shotgun (WGS) entry which is preliminary data.</text>
</comment>
<dbReference type="InterPro" id="IPR029044">
    <property type="entry name" value="Nucleotide-diphossugar_trans"/>
</dbReference>
<dbReference type="AlphaFoldDB" id="A0A8J7RI31"/>
<feature type="transmembrane region" description="Helical" evidence="8">
    <location>
        <begin position="233"/>
        <end position="255"/>
    </location>
</feature>
<evidence type="ECO:0000313" key="11">
    <source>
        <dbReference type="Proteomes" id="UP000673975"/>
    </source>
</evidence>
<evidence type="ECO:0000313" key="10">
    <source>
        <dbReference type="EMBL" id="MBP3192205.1"/>
    </source>
</evidence>
<name>A0A8J7RI31_9BACT</name>
<keyword evidence="4 8" id="KW-0812">Transmembrane</keyword>